<evidence type="ECO:0000313" key="3">
    <source>
        <dbReference type="EMBL" id="MBV4360310.1"/>
    </source>
</evidence>
<dbReference type="AlphaFoldDB" id="A0A9E2SGK3"/>
<dbReference type="PANTHER" id="PTHR42901:SF1">
    <property type="entry name" value="ALCOHOL DEHYDROGENASE"/>
    <property type="match status" value="1"/>
</dbReference>
<evidence type="ECO:0000256" key="1">
    <source>
        <dbReference type="ARBA" id="ARBA00006484"/>
    </source>
</evidence>
<protein>
    <submittedName>
        <fullName evidence="3">SDR family NAD(P)-dependent oxidoreductase</fullName>
    </submittedName>
</protein>
<sequence length="226" mass="24774">MKNIIVTGANGNLGVAVVKKILAEGNRVIAVGSSGNTLGFARDNSNFELHDIDLTKHEDAWTFSETVIEKYGQIDGAALLVGGFAMSNIKDLQFEEVEKMIRLNFATAFNVAKPLFNHMLANNSGKIVFVGAKPALEPHMAKNMIAYSLSKSLLLSFAEILNASAEGKNVNTSVVIPQTIDTPQNRKDMPDADFSKWSKPEDIAEVFSFIFNEKSNVVKQAVYKLY</sequence>
<evidence type="ECO:0000313" key="4">
    <source>
        <dbReference type="Proteomes" id="UP000812270"/>
    </source>
</evidence>
<dbReference type="RefSeq" id="WP_217794573.1">
    <property type="nucleotide sequence ID" value="NZ_JAHSPG010000018.1"/>
</dbReference>
<dbReference type="InterPro" id="IPR002347">
    <property type="entry name" value="SDR_fam"/>
</dbReference>
<organism evidence="3 4">
    <name type="scientific">Pinibacter aurantiacus</name>
    <dbReference type="NCBI Taxonomy" id="2851599"/>
    <lineage>
        <taxon>Bacteria</taxon>
        <taxon>Pseudomonadati</taxon>
        <taxon>Bacteroidota</taxon>
        <taxon>Chitinophagia</taxon>
        <taxon>Chitinophagales</taxon>
        <taxon>Chitinophagaceae</taxon>
        <taxon>Pinibacter</taxon>
    </lineage>
</organism>
<reference evidence="3" key="1">
    <citation type="submission" date="2021-06" db="EMBL/GenBank/DDBJ databases">
        <authorList>
            <person name="Huq M.A."/>
        </authorList>
    </citation>
    <scope>NUCLEOTIDE SEQUENCE</scope>
    <source>
        <strain evidence="3">MAH-26</strain>
    </source>
</reference>
<proteinExistence type="inferred from homology"/>
<name>A0A9E2SGK3_9BACT</name>
<dbReference type="EMBL" id="JAHSPG010000018">
    <property type="protein sequence ID" value="MBV4360310.1"/>
    <property type="molecule type" value="Genomic_DNA"/>
</dbReference>
<dbReference type="Proteomes" id="UP000812270">
    <property type="component" value="Unassembled WGS sequence"/>
</dbReference>
<accession>A0A9E2SGK3</accession>
<keyword evidence="4" id="KW-1185">Reference proteome</keyword>
<keyword evidence="2" id="KW-0560">Oxidoreductase</keyword>
<comment type="similarity">
    <text evidence="1">Belongs to the short-chain dehydrogenases/reductases (SDR) family.</text>
</comment>
<evidence type="ECO:0000256" key="2">
    <source>
        <dbReference type="ARBA" id="ARBA00023002"/>
    </source>
</evidence>
<dbReference type="GO" id="GO:0016491">
    <property type="term" value="F:oxidoreductase activity"/>
    <property type="evidence" value="ECO:0007669"/>
    <property type="project" value="UniProtKB-KW"/>
</dbReference>
<gene>
    <name evidence="3" type="ORF">KTO63_24305</name>
</gene>
<dbReference type="Pfam" id="PF00106">
    <property type="entry name" value="adh_short"/>
    <property type="match status" value="1"/>
</dbReference>
<comment type="caution">
    <text evidence="3">The sequence shown here is derived from an EMBL/GenBank/DDBJ whole genome shotgun (WGS) entry which is preliminary data.</text>
</comment>
<dbReference type="PANTHER" id="PTHR42901">
    <property type="entry name" value="ALCOHOL DEHYDROGENASE"/>
    <property type="match status" value="1"/>
</dbReference>